<dbReference type="STRING" id="1678840.ATC1_13873"/>
<dbReference type="Proteomes" id="UP000053370">
    <property type="component" value="Unassembled WGS sequence"/>
</dbReference>
<evidence type="ECO:0000313" key="2">
    <source>
        <dbReference type="Proteomes" id="UP000053370"/>
    </source>
</evidence>
<dbReference type="AlphaFoldDB" id="A0A0S7BQZ4"/>
<evidence type="ECO:0000313" key="1">
    <source>
        <dbReference type="EMBL" id="GAP40891.1"/>
    </source>
</evidence>
<sequence length="308" mass="34683">MKKLAFLVLLIVTVLSGTLVGKAIASTGFDAYSMTTHKIENGNLTNKVTDLISFTSQNIENEKNNDSKLVSINNVSDNVIDSSLSTDEEILQELSRYKDLENTYLMQPGWTSITFDQYDLLPLNSPKPLPSQYRKEFWSHFDGNQKVTEQVDYLISSETGKVPLGVFVNGELTSLWNDGQKVKKDPYTPAYDLYLVSSIQTLVESNSPLELSFKQEILANQSVSLIELRTQFSTTDKQWINIQLDKPVWGQYEKFTFNSQTGLLLKYEHYYVLDDMSLVLSSVTDNFEYSVASEAPSDVTNLIATGGK</sequence>
<accession>A0A0S7BQZ4</accession>
<reference evidence="1" key="1">
    <citation type="journal article" date="2015" name="Genome Announc.">
        <title>Draft Genome Sequence of Anaerolineae Strain TC1, a Novel Isolate from a Methanogenic Wastewater Treatment System.</title>
        <authorList>
            <person name="Matsuura N."/>
            <person name="Tourlousse D.M."/>
            <person name="Sun L."/>
            <person name="Toyonaga M."/>
            <person name="Kuroda K."/>
            <person name="Ohashi A."/>
            <person name="Cruz R."/>
            <person name="Yamaguchi T."/>
            <person name="Sekiguchi Y."/>
        </authorList>
    </citation>
    <scope>NUCLEOTIDE SEQUENCE [LARGE SCALE GENOMIC DNA]</scope>
    <source>
        <strain evidence="1">TC1</strain>
    </source>
</reference>
<name>A0A0S7BQZ4_9CHLR</name>
<dbReference type="RefSeq" id="WP_062281000.1">
    <property type="nucleotide sequence ID" value="NZ_DF968181.1"/>
</dbReference>
<proteinExistence type="predicted"/>
<organism evidence="1">
    <name type="scientific">Flexilinea flocculi</name>
    <dbReference type="NCBI Taxonomy" id="1678840"/>
    <lineage>
        <taxon>Bacteria</taxon>
        <taxon>Bacillati</taxon>
        <taxon>Chloroflexota</taxon>
        <taxon>Anaerolineae</taxon>
        <taxon>Anaerolineales</taxon>
        <taxon>Anaerolineaceae</taxon>
        <taxon>Flexilinea</taxon>
    </lineage>
</organism>
<dbReference type="EMBL" id="DF968181">
    <property type="protein sequence ID" value="GAP40891.1"/>
    <property type="molecule type" value="Genomic_DNA"/>
</dbReference>
<gene>
    <name evidence="1" type="ORF">ATC1_13873</name>
</gene>
<protein>
    <submittedName>
        <fullName evidence="1">Uncharacterized protein</fullName>
    </submittedName>
</protein>
<keyword evidence="2" id="KW-1185">Reference proteome</keyword>